<dbReference type="NCBIfam" id="NF033788">
    <property type="entry name" value="HTH_metalloreg"/>
    <property type="match status" value="1"/>
</dbReference>
<dbReference type="RefSeq" id="WP_150203738.1">
    <property type="nucleotide sequence ID" value="NZ_CP043939.1"/>
</dbReference>
<dbReference type="Pfam" id="PF12840">
    <property type="entry name" value="HTH_20"/>
    <property type="match status" value="1"/>
</dbReference>
<proteinExistence type="predicted"/>
<dbReference type="SMART" id="SM00418">
    <property type="entry name" value="HTH_ARSR"/>
    <property type="match status" value="1"/>
</dbReference>
<accession>A0A5P1WZE5</accession>
<evidence type="ECO:0000256" key="3">
    <source>
        <dbReference type="ARBA" id="ARBA00023163"/>
    </source>
</evidence>
<feature type="domain" description="HTH arsR-type" evidence="4">
    <location>
        <begin position="1"/>
        <end position="89"/>
    </location>
</feature>
<dbReference type="KEGG" id="lnn:F0161_03485"/>
<dbReference type="EMBL" id="CP043939">
    <property type="protein sequence ID" value="QER67022.1"/>
    <property type="molecule type" value="Genomic_DNA"/>
</dbReference>
<dbReference type="InterPro" id="IPR011991">
    <property type="entry name" value="ArsR-like_HTH"/>
</dbReference>
<dbReference type="GO" id="GO:0003677">
    <property type="term" value="F:DNA binding"/>
    <property type="evidence" value="ECO:0007669"/>
    <property type="project" value="UniProtKB-KW"/>
</dbReference>
<dbReference type="InterPro" id="IPR036390">
    <property type="entry name" value="WH_DNA-bd_sf"/>
</dbReference>
<evidence type="ECO:0000256" key="2">
    <source>
        <dbReference type="ARBA" id="ARBA00023125"/>
    </source>
</evidence>
<evidence type="ECO:0000259" key="4">
    <source>
        <dbReference type="PROSITE" id="PS50987"/>
    </source>
</evidence>
<dbReference type="OrthoDB" id="9799175at2"/>
<gene>
    <name evidence="5" type="ORF">F0161_03485</name>
</gene>
<keyword evidence="6" id="KW-1185">Reference proteome</keyword>
<protein>
    <submittedName>
        <fullName evidence="5">Winged helix-turn-helix transcriptional regulator</fullName>
    </submittedName>
</protein>
<organism evidence="5 6">
    <name type="scientific">Paucilactobacillus nenjiangensis</name>
    <dbReference type="NCBI Taxonomy" id="1296540"/>
    <lineage>
        <taxon>Bacteria</taxon>
        <taxon>Bacillati</taxon>
        <taxon>Bacillota</taxon>
        <taxon>Bacilli</taxon>
        <taxon>Lactobacillales</taxon>
        <taxon>Lactobacillaceae</taxon>
        <taxon>Paucilactobacillus</taxon>
    </lineage>
</organism>
<evidence type="ECO:0000313" key="6">
    <source>
        <dbReference type="Proteomes" id="UP000325295"/>
    </source>
</evidence>
<dbReference type="PROSITE" id="PS50987">
    <property type="entry name" value="HTH_ARSR_2"/>
    <property type="match status" value="1"/>
</dbReference>
<dbReference type="PANTHER" id="PTHR33154:SF33">
    <property type="entry name" value="TRANSCRIPTIONAL REPRESSOR SDPR"/>
    <property type="match status" value="1"/>
</dbReference>
<dbReference type="PANTHER" id="PTHR33154">
    <property type="entry name" value="TRANSCRIPTIONAL REGULATOR, ARSR FAMILY"/>
    <property type="match status" value="1"/>
</dbReference>
<dbReference type="AlphaFoldDB" id="A0A5P1WZE5"/>
<dbReference type="InterPro" id="IPR036388">
    <property type="entry name" value="WH-like_DNA-bd_sf"/>
</dbReference>
<dbReference type="InterPro" id="IPR001845">
    <property type="entry name" value="HTH_ArsR_DNA-bd_dom"/>
</dbReference>
<name>A0A5P1WZE5_9LACO</name>
<dbReference type="InterPro" id="IPR051081">
    <property type="entry name" value="HTH_MetalResp_TranReg"/>
</dbReference>
<evidence type="ECO:0000256" key="1">
    <source>
        <dbReference type="ARBA" id="ARBA00023015"/>
    </source>
</evidence>
<dbReference type="NCBIfam" id="NF033789">
    <property type="entry name" value="repress_SdpR"/>
    <property type="match status" value="1"/>
</dbReference>
<dbReference type="SUPFAM" id="SSF46785">
    <property type="entry name" value="Winged helix' DNA-binding domain"/>
    <property type="match status" value="1"/>
</dbReference>
<keyword evidence="3" id="KW-0804">Transcription</keyword>
<dbReference type="InterPro" id="IPR047796">
    <property type="entry name" value="SdpR-like_repress"/>
</dbReference>
<evidence type="ECO:0000313" key="5">
    <source>
        <dbReference type="EMBL" id="QER67022.1"/>
    </source>
</evidence>
<keyword evidence="2" id="KW-0238">DNA-binding</keyword>
<dbReference type="Gene3D" id="1.10.10.10">
    <property type="entry name" value="Winged helix-like DNA-binding domain superfamily/Winged helix DNA-binding domain"/>
    <property type="match status" value="1"/>
</dbReference>
<dbReference type="CDD" id="cd00090">
    <property type="entry name" value="HTH_ARSR"/>
    <property type="match status" value="1"/>
</dbReference>
<sequence>MSLNETLKAISDPVRRQILESLKNQSQSAGEIAAQFDLSQATVSYHLKLLTQVGLITSRKEKNWIYYDLNISVFEEILTWIYNFSKGPESSNSEGGK</sequence>
<dbReference type="GO" id="GO:0003700">
    <property type="term" value="F:DNA-binding transcription factor activity"/>
    <property type="evidence" value="ECO:0007669"/>
    <property type="project" value="InterPro"/>
</dbReference>
<keyword evidence="1" id="KW-0805">Transcription regulation</keyword>
<dbReference type="PRINTS" id="PR00778">
    <property type="entry name" value="HTHARSR"/>
</dbReference>
<dbReference type="Proteomes" id="UP000325295">
    <property type="component" value="Chromosome"/>
</dbReference>
<reference evidence="5 6" key="1">
    <citation type="submission" date="2019-09" db="EMBL/GenBank/DDBJ databases">
        <title>Complete Genome Sequence of Lactobacillus nenjiangensis SH-Y15, isolated from sauerkraut.</title>
        <authorList>
            <person name="Yang H."/>
        </authorList>
    </citation>
    <scope>NUCLEOTIDE SEQUENCE [LARGE SCALE GENOMIC DNA]</scope>
    <source>
        <strain evidence="5 6">SH-Y15</strain>
    </source>
</reference>